<evidence type="ECO:0000313" key="3">
    <source>
        <dbReference type="Proteomes" id="UP001066276"/>
    </source>
</evidence>
<feature type="region of interest" description="Disordered" evidence="1">
    <location>
        <begin position="85"/>
        <end position="132"/>
    </location>
</feature>
<feature type="non-terminal residue" evidence="2">
    <location>
        <position position="132"/>
    </location>
</feature>
<gene>
    <name evidence="2" type="ORF">NDU88_006948</name>
</gene>
<name>A0AAV7VSV1_PLEWA</name>
<feature type="region of interest" description="Disordered" evidence="1">
    <location>
        <begin position="1"/>
        <end position="29"/>
    </location>
</feature>
<feature type="non-terminal residue" evidence="2">
    <location>
        <position position="1"/>
    </location>
</feature>
<dbReference type="Proteomes" id="UP001066276">
    <property type="component" value="Chromosome 2_1"/>
</dbReference>
<accession>A0AAV7VSV1</accession>
<organism evidence="2 3">
    <name type="scientific">Pleurodeles waltl</name>
    <name type="common">Iberian ribbed newt</name>
    <dbReference type="NCBI Taxonomy" id="8319"/>
    <lineage>
        <taxon>Eukaryota</taxon>
        <taxon>Metazoa</taxon>
        <taxon>Chordata</taxon>
        <taxon>Craniata</taxon>
        <taxon>Vertebrata</taxon>
        <taxon>Euteleostomi</taxon>
        <taxon>Amphibia</taxon>
        <taxon>Batrachia</taxon>
        <taxon>Caudata</taxon>
        <taxon>Salamandroidea</taxon>
        <taxon>Salamandridae</taxon>
        <taxon>Pleurodelinae</taxon>
        <taxon>Pleurodeles</taxon>
    </lineage>
</organism>
<evidence type="ECO:0000256" key="1">
    <source>
        <dbReference type="SAM" id="MobiDB-lite"/>
    </source>
</evidence>
<keyword evidence="3" id="KW-1185">Reference proteome</keyword>
<protein>
    <submittedName>
        <fullName evidence="2">Uncharacterized protein</fullName>
    </submittedName>
</protein>
<feature type="compositionally biased region" description="Basic residues" evidence="1">
    <location>
        <begin position="11"/>
        <end position="20"/>
    </location>
</feature>
<reference evidence="2" key="1">
    <citation type="journal article" date="2022" name="bioRxiv">
        <title>Sequencing and chromosome-scale assembly of the giantPleurodeles waltlgenome.</title>
        <authorList>
            <person name="Brown T."/>
            <person name="Elewa A."/>
            <person name="Iarovenko S."/>
            <person name="Subramanian E."/>
            <person name="Araus A.J."/>
            <person name="Petzold A."/>
            <person name="Susuki M."/>
            <person name="Suzuki K.-i.T."/>
            <person name="Hayashi T."/>
            <person name="Toyoda A."/>
            <person name="Oliveira C."/>
            <person name="Osipova E."/>
            <person name="Leigh N.D."/>
            <person name="Simon A."/>
            <person name="Yun M.H."/>
        </authorList>
    </citation>
    <scope>NUCLEOTIDE SEQUENCE</scope>
    <source>
        <strain evidence="2">20211129_DDA</strain>
        <tissue evidence="2">Liver</tissue>
    </source>
</reference>
<dbReference type="AlphaFoldDB" id="A0AAV7VSV1"/>
<proteinExistence type="predicted"/>
<evidence type="ECO:0000313" key="2">
    <source>
        <dbReference type="EMBL" id="KAJ1203154.1"/>
    </source>
</evidence>
<dbReference type="EMBL" id="JANPWB010000003">
    <property type="protein sequence ID" value="KAJ1203154.1"/>
    <property type="molecule type" value="Genomic_DNA"/>
</dbReference>
<comment type="caution">
    <text evidence="2">The sequence shown here is derived from an EMBL/GenBank/DDBJ whole genome shotgun (WGS) entry which is preliminary data.</text>
</comment>
<sequence length="132" mass="14311">KADEVAVSQSRVKKPKKRSAGKMEGSSTTKLQQFKAIDSLFEEVEAILRSPSIVGPSRPDTTLSKKIPDLFKKKTQSHRIEVKADLHPFPQSQGVTPLPPETSSPLVGTNGHLAEEDAPHVRCASPPPITIP</sequence>